<sequence length="407" mass="46710">MKRFIATVLSFFCTAAVFGQNGYIKISGKILDHDTKKPLAYVSISVSKSSIGTVSNEEGAFNFYIPSSLKEDTLVISHIGYETLKRKVTNSQNIGIFYLKESTITLKEIVVSASGAKSLIEKSFRAIPNVYTTDPYLMEGFHRSWERVNFADSISYPGTLIEAAVTIYDPGYGKKENRKFSEQIYINEIRRSALMDGWNYNKNALRQLLNENLVRHNQSQIIDIKSFLNFPNSLIYEFEGVTEIDGENITIIKIETTNDKNFSATFRVYLSDKDLAILRIDLYGETKGIDYAQHIWQLDTVSAKFIFKRHLNKPFLSYAQTKYFIKKIDLVKKSIIQTEEYFRELLINNIVLKDVDYALKKLGPRSGSRSMALKAGTYNQSFWQNYNLIKENPADQEVILFFEKKAN</sequence>
<dbReference type="Gene3D" id="2.60.40.1120">
    <property type="entry name" value="Carboxypeptidase-like, regulatory domain"/>
    <property type="match status" value="1"/>
</dbReference>
<dbReference type="InterPro" id="IPR008969">
    <property type="entry name" value="CarboxyPept-like_regulatory"/>
</dbReference>
<gene>
    <name evidence="1" type="ORF">QQ020_27420</name>
</gene>
<dbReference type="Proteomes" id="UP001172083">
    <property type="component" value="Unassembled WGS sequence"/>
</dbReference>
<dbReference type="Pfam" id="PF13715">
    <property type="entry name" value="CarbopepD_reg_2"/>
    <property type="match status" value="1"/>
</dbReference>
<proteinExistence type="predicted"/>
<organism evidence="1 2">
    <name type="scientific">Agaribacillus aureus</name>
    <dbReference type="NCBI Taxonomy" id="3051825"/>
    <lineage>
        <taxon>Bacteria</taxon>
        <taxon>Pseudomonadati</taxon>
        <taxon>Bacteroidota</taxon>
        <taxon>Cytophagia</taxon>
        <taxon>Cytophagales</taxon>
        <taxon>Splendidivirgaceae</taxon>
        <taxon>Agaribacillus</taxon>
    </lineage>
</organism>
<keyword evidence="2" id="KW-1185">Reference proteome</keyword>
<evidence type="ECO:0000313" key="2">
    <source>
        <dbReference type="Proteomes" id="UP001172083"/>
    </source>
</evidence>
<dbReference type="RefSeq" id="WP_346761176.1">
    <property type="nucleotide sequence ID" value="NZ_JAUJEB010000007.1"/>
</dbReference>
<accession>A0ABT8LDJ9</accession>
<dbReference type="SUPFAM" id="SSF49464">
    <property type="entry name" value="Carboxypeptidase regulatory domain-like"/>
    <property type="match status" value="1"/>
</dbReference>
<comment type="caution">
    <text evidence="1">The sequence shown here is derived from an EMBL/GenBank/DDBJ whole genome shotgun (WGS) entry which is preliminary data.</text>
</comment>
<protein>
    <submittedName>
        <fullName evidence="1">Carboxypeptidase-like regulatory domain-containing protein</fullName>
    </submittedName>
</protein>
<name>A0ABT8LDJ9_9BACT</name>
<evidence type="ECO:0000313" key="1">
    <source>
        <dbReference type="EMBL" id="MDN5215839.1"/>
    </source>
</evidence>
<dbReference type="EMBL" id="JAUJEB010000007">
    <property type="protein sequence ID" value="MDN5215839.1"/>
    <property type="molecule type" value="Genomic_DNA"/>
</dbReference>
<reference evidence="1" key="1">
    <citation type="submission" date="2023-06" db="EMBL/GenBank/DDBJ databases">
        <title>Genomic of Agaribacillus aureum.</title>
        <authorList>
            <person name="Wang G."/>
        </authorList>
    </citation>
    <scope>NUCLEOTIDE SEQUENCE</scope>
    <source>
        <strain evidence="1">BMA12</strain>
    </source>
</reference>